<accession>A0A8S3XB83</accession>
<name>A0A8S3XB83_PARAO</name>
<evidence type="ECO:0000313" key="2">
    <source>
        <dbReference type="EMBL" id="CAG5013940.1"/>
    </source>
</evidence>
<feature type="domain" description="U1-type" evidence="1">
    <location>
        <begin position="304"/>
        <end position="337"/>
    </location>
</feature>
<dbReference type="InterPro" id="IPR003604">
    <property type="entry name" value="Matrin/U1-like-C_Znf_C2H2"/>
</dbReference>
<dbReference type="GO" id="GO:0008270">
    <property type="term" value="F:zinc ion binding"/>
    <property type="evidence" value="ECO:0007669"/>
    <property type="project" value="InterPro"/>
</dbReference>
<keyword evidence="3" id="KW-1185">Reference proteome</keyword>
<dbReference type="Proteomes" id="UP000691718">
    <property type="component" value="Unassembled WGS sequence"/>
</dbReference>
<protein>
    <submittedName>
        <fullName evidence="2">(apollo) hypothetical protein</fullName>
    </submittedName>
</protein>
<dbReference type="SMART" id="SM00451">
    <property type="entry name" value="ZnF_U1"/>
    <property type="match status" value="2"/>
</dbReference>
<organism evidence="2 3">
    <name type="scientific">Parnassius apollo</name>
    <name type="common">Apollo butterfly</name>
    <name type="synonym">Papilio apollo</name>
    <dbReference type="NCBI Taxonomy" id="110799"/>
    <lineage>
        <taxon>Eukaryota</taxon>
        <taxon>Metazoa</taxon>
        <taxon>Ecdysozoa</taxon>
        <taxon>Arthropoda</taxon>
        <taxon>Hexapoda</taxon>
        <taxon>Insecta</taxon>
        <taxon>Pterygota</taxon>
        <taxon>Neoptera</taxon>
        <taxon>Endopterygota</taxon>
        <taxon>Lepidoptera</taxon>
        <taxon>Glossata</taxon>
        <taxon>Ditrysia</taxon>
        <taxon>Papilionoidea</taxon>
        <taxon>Papilionidae</taxon>
        <taxon>Parnassiinae</taxon>
        <taxon>Parnassini</taxon>
        <taxon>Parnassius</taxon>
        <taxon>Parnassius</taxon>
    </lineage>
</organism>
<proteinExistence type="predicted"/>
<comment type="caution">
    <text evidence="2">The sequence shown here is derived from an EMBL/GenBank/DDBJ whole genome shotgun (WGS) entry which is preliminary data.</text>
</comment>
<gene>
    <name evidence="2" type="ORF">PAPOLLO_LOCUS16039</name>
</gene>
<dbReference type="EMBL" id="CAJQZP010001060">
    <property type="protein sequence ID" value="CAG5013940.1"/>
    <property type="molecule type" value="Genomic_DNA"/>
</dbReference>
<evidence type="ECO:0000259" key="1">
    <source>
        <dbReference type="SMART" id="SM00451"/>
    </source>
</evidence>
<evidence type="ECO:0000313" key="3">
    <source>
        <dbReference type="Proteomes" id="UP000691718"/>
    </source>
</evidence>
<dbReference type="AlphaFoldDB" id="A0A8S3XB83"/>
<dbReference type="GO" id="GO:0003676">
    <property type="term" value="F:nucleic acid binding"/>
    <property type="evidence" value="ECO:0007669"/>
    <property type="project" value="InterPro"/>
</dbReference>
<feature type="domain" description="U1-type" evidence="1">
    <location>
        <begin position="211"/>
        <end position="246"/>
    </location>
</feature>
<dbReference type="OrthoDB" id="6897435at2759"/>
<sequence>MIMSKFEWHGIVNNHCFLCNTSVENVEHVKQREHMIALVQSEMIKVKDKEYNRKIDDNTLFCFTCSKSFAIGLSHNHERNEKVQNIKSEIIESAASVEPTTVKSTPAPGKVEVESCAKDLSTPLLEKQRKYFYIMPDNCTARCIQCKRKLYNFTLEALIRHRKAHNTENKESDSSDDSDSFEYTEIIDHGKRRSEIAKYGKKHFIKLNPGGSKGYCSLCDVYISAHYYVAKEHVRGTRHQGMLLAKGLKKGIRYDNQTWYIPPMKSLQIFLKEAFIVEDLKAICLNNKICVDIQSFLLVLPIANNKIKCLTCDKIIQAQEVKQHCGSKAHKTNLVRASVLDIDYDPELANEFVREVK</sequence>
<reference evidence="2" key="1">
    <citation type="submission" date="2021-04" db="EMBL/GenBank/DDBJ databases">
        <authorList>
            <person name="Tunstrom K."/>
        </authorList>
    </citation>
    <scope>NUCLEOTIDE SEQUENCE</scope>
</reference>